<reference evidence="2 3" key="1">
    <citation type="journal article" date="2021" name="Front. Microbiol.">
        <title>Aerobic Denitrification and Heterotrophic Sulfur Oxidation in the Genus Halomonas Revealed by Six Novel Species Characterizations and Genome-Based Analysis.</title>
        <authorList>
            <person name="Wang L."/>
            <person name="Shao Z."/>
        </authorList>
    </citation>
    <scope>NUCLEOTIDE SEQUENCE [LARGE SCALE GENOMIC DNA]</scope>
    <source>
        <strain evidence="2 3">MCCC 1A11036</strain>
    </source>
</reference>
<evidence type="ECO:0000259" key="1">
    <source>
        <dbReference type="Pfam" id="PF04230"/>
    </source>
</evidence>
<dbReference type="GO" id="GO:0016740">
    <property type="term" value="F:transferase activity"/>
    <property type="evidence" value="ECO:0007669"/>
    <property type="project" value="UniProtKB-KW"/>
</dbReference>
<dbReference type="EMBL" id="JABFTT010000002">
    <property type="protein sequence ID" value="MCE8018930.1"/>
    <property type="molecule type" value="Genomic_DNA"/>
</dbReference>
<sequence>MNIVFSTTRQWNPGDEFILMGCINLLQQYLGEFNPIIYNRNPQTRRARKYDIIKAIDKAAGKDLVEKFLDNSVKERPPMDYADMVVFAGSPEWRGRRMVKLYSSILEYDLPTIFLGLGTSGKFSFNDEHFTKEEQEVFKRASLITTRDTDTHDGLQPLETHQLPCPALLSSKSGRLVDKVKRIGLMYGTNDAVASNNVSSDTYQYMMNIYKKLLDDYGDEYEIEFVSHYIDELSHFRKDFGDQTVRYSYDAKDYLDIYNRYDLVIGYRVHGIGISASMGIPGIMLAHDRRAATVKGFLADMIAIDDPYEQVKETIDASIGNIVSRSRALAEHKEATQERYLTLLDRHLRIG</sequence>
<organism evidence="2 3">
    <name type="scientific">Billgrantia zhangzhouensis</name>
    <dbReference type="NCBI Taxonomy" id="2733481"/>
    <lineage>
        <taxon>Bacteria</taxon>
        <taxon>Pseudomonadati</taxon>
        <taxon>Pseudomonadota</taxon>
        <taxon>Gammaproteobacteria</taxon>
        <taxon>Oceanospirillales</taxon>
        <taxon>Halomonadaceae</taxon>
        <taxon>Billgrantia</taxon>
    </lineage>
</organism>
<dbReference type="Proteomes" id="UP001320122">
    <property type="component" value="Unassembled WGS sequence"/>
</dbReference>
<dbReference type="RefSeq" id="WP_234272315.1">
    <property type="nucleotide sequence ID" value="NZ_JABFTT010000002.1"/>
</dbReference>
<dbReference type="InterPro" id="IPR007345">
    <property type="entry name" value="Polysacch_pyruvyl_Trfase"/>
</dbReference>
<gene>
    <name evidence="2" type="ORF">HOP51_02180</name>
</gene>
<feature type="domain" description="Polysaccharide pyruvyl transferase" evidence="1">
    <location>
        <begin position="12"/>
        <end position="288"/>
    </location>
</feature>
<dbReference type="Pfam" id="PF04230">
    <property type="entry name" value="PS_pyruv_trans"/>
    <property type="match status" value="1"/>
</dbReference>
<keyword evidence="2" id="KW-0808">Transferase</keyword>
<keyword evidence="3" id="KW-1185">Reference proteome</keyword>
<evidence type="ECO:0000313" key="2">
    <source>
        <dbReference type="EMBL" id="MCE8018930.1"/>
    </source>
</evidence>
<name>A0ABS9AAL4_9GAMM</name>
<accession>A0ABS9AAL4</accession>
<comment type="caution">
    <text evidence="2">The sequence shown here is derived from an EMBL/GenBank/DDBJ whole genome shotgun (WGS) entry which is preliminary data.</text>
</comment>
<protein>
    <submittedName>
        <fullName evidence="2">Polysaccharide pyruvyl transferase family protein</fullName>
    </submittedName>
</protein>
<evidence type="ECO:0000313" key="3">
    <source>
        <dbReference type="Proteomes" id="UP001320122"/>
    </source>
</evidence>
<proteinExistence type="predicted"/>